<organism evidence="2 3">
    <name type="scientific">Agathobacter rectalis</name>
    <dbReference type="NCBI Taxonomy" id="39491"/>
    <lineage>
        <taxon>Bacteria</taxon>
        <taxon>Bacillati</taxon>
        <taxon>Bacillota</taxon>
        <taxon>Clostridia</taxon>
        <taxon>Lachnospirales</taxon>
        <taxon>Lachnospiraceae</taxon>
        <taxon>Agathobacter</taxon>
    </lineage>
</organism>
<dbReference type="InterPro" id="IPR036412">
    <property type="entry name" value="HAD-like_sf"/>
</dbReference>
<reference evidence="2 3" key="1">
    <citation type="submission" date="2015-09" db="EMBL/GenBank/DDBJ databases">
        <authorList>
            <consortium name="Pathogen Informatics"/>
        </authorList>
    </citation>
    <scope>NUCLEOTIDE SEQUENCE [LARGE SCALE GENOMIC DNA]</scope>
    <source>
        <strain evidence="2 3">2789STDY5608860</strain>
    </source>
</reference>
<dbReference type="Gene3D" id="1.10.150.520">
    <property type="match status" value="1"/>
</dbReference>
<evidence type="ECO:0000313" key="3">
    <source>
        <dbReference type="Proteomes" id="UP000095384"/>
    </source>
</evidence>
<name>A0A173XZG0_9FIRM</name>
<protein>
    <submittedName>
        <fullName evidence="2">Predicted hydrolase (HAD superfamily)</fullName>
    </submittedName>
</protein>
<sequence length="673" mass="78048">MRLAVYNFLVNRHPGIRQKYHNYHDRAHGYKNILSWIYLILLNVICFFTIGHYPKQVNASNSGKHKKLPLTESESMVRFRQGKSVDDVVSELMKYDIVSFDIFDTLIFRPFSAPTDLFYLMGNEIGLLDFKRIREDAEYTARIEKYTEFGTYEVNFRDIWLKLSEMIDISVDDGMALEHKYELEFCYANPFMKKVFDKLIKSGKRVVITSDMYLSKAFLEELLHGNGYTGFERLYVSCEYDKSKSDGRLYDVVLSEMQIAPEQMIHVGDNEHSDVKIPKRRGISSCYYPNVNKHSIDYRANEISSIIGGAYRGIVNNHIYNGISGYSREYEYGYIYGGIFAMGYCCFIHDYVRKNCIDKVLFLSRDGDILKQVYEKLFPNEAVEYAYWSRKAATKLMANGNRYDFFRRFLYHKVNQKITVKKIFDSMELADMLAECHEVNGNDYLTNDNAAVIKGFLVSNWERVLRHYENEHKAAKLYYGKLIGDSKKIAVIDIGWAGSGAMSLRYLFEKEWDINCEVIGVIAGTNTVHNAEADASDSFLQSGELVSYLYSFAHNRNLMKQHDLNKDYNVYWELLLSSPTPQFMGFSMDDGKYGFRFGRLDANQSGIMEIQKGILDFVEQYQCHFGNAENEKFSYMYNISGSDAYAPMLVAAEHDECYLKMINSLFDLQVNVN</sequence>
<keyword evidence="1" id="KW-0812">Transmembrane</keyword>
<dbReference type="SUPFAM" id="SSF56784">
    <property type="entry name" value="HAD-like"/>
    <property type="match status" value="1"/>
</dbReference>
<dbReference type="CDD" id="cd01427">
    <property type="entry name" value="HAD_like"/>
    <property type="match status" value="1"/>
</dbReference>
<feature type="transmembrane region" description="Helical" evidence="1">
    <location>
        <begin position="33"/>
        <end position="53"/>
    </location>
</feature>
<proteinExistence type="predicted"/>
<gene>
    <name evidence="2" type="ORF">ERS852417_00552</name>
</gene>
<dbReference type="Pfam" id="PF00702">
    <property type="entry name" value="Hydrolase"/>
    <property type="match status" value="1"/>
</dbReference>
<dbReference type="RefSeq" id="WP_055223056.1">
    <property type="nucleotide sequence ID" value="NZ_CYYW01000003.1"/>
</dbReference>
<keyword evidence="2" id="KW-0378">Hydrolase</keyword>
<evidence type="ECO:0000313" key="2">
    <source>
        <dbReference type="EMBL" id="CUN56396.1"/>
    </source>
</evidence>
<dbReference type="InterPro" id="IPR023214">
    <property type="entry name" value="HAD_sf"/>
</dbReference>
<evidence type="ECO:0000256" key="1">
    <source>
        <dbReference type="SAM" id="Phobius"/>
    </source>
</evidence>
<dbReference type="Gene3D" id="3.40.50.1000">
    <property type="entry name" value="HAD superfamily/HAD-like"/>
    <property type="match status" value="1"/>
</dbReference>
<dbReference type="GO" id="GO:0016787">
    <property type="term" value="F:hydrolase activity"/>
    <property type="evidence" value="ECO:0007669"/>
    <property type="project" value="UniProtKB-KW"/>
</dbReference>
<dbReference type="Proteomes" id="UP000095384">
    <property type="component" value="Unassembled WGS sequence"/>
</dbReference>
<dbReference type="AlphaFoldDB" id="A0A173XZG0"/>
<keyword evidence="1" id="KW-1133">Transmembrane helix</keyword>
<keyword evidence="1" id="KW-0472">Membrane</keyword>
<dbReference type="EMBL" id="CYYW01000003">
    <property type="protein sequence ID" value="CUN56396.1"/>
    <property type="molecule type" value="Genomic_DNA"/>
</dbReference>
<accession>A0A173XZG0</accession>